<organism evidence="7 8">
    <name type="scientific">Stackebrandtia endophytica</name>
    <dbReference type="NCBI Taxonomy" id="1496996"/>
    <lineage>
        <taxon>Bacteria</taxon>
        <taxon>Bacillati</taxon>
        <taxon>Actinomycetota</taxon>
        <taxon>Actinomycetes</taxon>
        <taxon>Glycomycetales</taxon>
        <taxon>Glycomycetaceae</taxon>
        <taxon>Stackebrandtia</taxon>
    </lineage>
</organism>
<dbReference type="GO" id="GO:0046677">
    <property type="term" value="P:response to antibiotic"/>
    <property type="evidence" value="ECO:0007669"/>
    <property type="project" value="UniProtKB-KW"/>
</dbReference>
<dbReference type="PANTHER" id="PTHR42711:SF19">
    <property type="entry name" value="DOXORUBICIN RESISTANCE ATP-BINDING PROTEIN DRRA"/>
    <property type="match status" value="1"/>
</dbReference>
<proteinExistence type="predicted"/>
<dbReference type="AlphaFoldDB" id="A0A543B075"/>
<evidence type="ECO:0000259" key="6">
    <source>
        <dbReference type="PROSITE" id="PS50893"/>
    </source>
</evidence>
<evidence type="ECO:0000256" key="1">
    <source>
        <dbReference type="ARBA" id="ARBA00004202"/>
    </source>
</evidence>
<evidence type="ECO:0000256" key="3">
    <source>
        <dbReference type="ARBA" id="ARBA00022741"/>
    </source>
</evidence>
<sequence>MSPVLTIRGLTKRFGRVVANDRVDLDVAAGEVLGLLGHNGAGKTTLVNQVIGLARPDAGSVTLDGVDAVAHPHRARQRAAVQAQANVPITGMTPRVAINLVGRMRGGRPARIADRTDELLDALDLAAWADTPAQKISGGIARLTAFCMAAVHPTSLVVLDEPTNDVDPVRRRLLWTQIRALADTGTAVLLVTHNVREAERAVDRLAILDNGVKLADDTPAGLTADLRGWLTIELDLTSGASIDWPPVAHRPDRARSRATAAVPAESAAEVVAWAQQRVADGLVERYALTPASLEDVYIGLVGSAEATTMQREAK</sequence>
<evidence type="ECO:0000313" key="7">
    <source>
        <dbReference type="EMBL" id="TQL78196.1"/>
    </source>
</evidence>
<keyword evidence="3" id="KW-0547">Nucleotide-binding</keyword>
<comment type="subcellular location">
    <subcellularLocation>
        <location evidence="1">Cell membrane</location>
        <topology evidence="1">Peripheral membrane protein</topology>
    </subcellularLocation>
</comment>
<keyword evidence="2" id="KW-0813">Transport</keyword>
<accession>A0A543B075</accession>
<protein>
    <submittedName>
        <fullName evidence="7">ABC-2 type transport system ATP-binding protein</fullName>
    </submittedName>
</protein>
<dbReference type="GO" id="GO:0005886">
    <property type="term" value="C:plasma membrane"/>
    <property type="evidence" value="ECO:0007669"/>
    <property type="project" value="UniProtKB-SubCell"/>
</dbReference>
<feature type="domain" description="ABC transporter" evidence="6">
    <location>
        <begin position="5"/>
        <end position="235"/>
    </location>
</feature>
<evidence type="ECO:0000256" key="2">
    <source>
        <dbReference type="ARBA" id="ARBA00022448"/>
    </source>
</evidence>
<evidence type="ECO:0000256" key="5">
    <source>
        <dbReference type="ARBA" id="ARBA00023251"/>
    </source>
</evidence>
<dbReference type="SUPFAM" id="SSF52540">
    <property type="entry name" value="P-loop containing nucleoside triphosphate hydrolases"/>
    <property type="match status" value="1"/>
</dbReference>
<dbReference type="EMBL" id="VFOW01000001">
    <property type="protein sequence ID" value="TQL78196.1"/>
    <property type="molecule type" value="Genomic_DNA"/>
</dbReference>
<keyword evidence="4 7" id="KW-0067">ATP-binding</keyword>
<dbReference type="Pfam" id="PF00005">
    <property type="entry name" value="ABC_tran"/>
    <property type="match status" value="1"/>
</dbReference>
<keyword evidence="5" id="KW-0046">Antibiotic resistance</keyword>
<reference evidence="7 8" key="1">
    <citation type="submission" date="2019-06" db="EMBL/GenBank/DDBJ databases">
        <title>Sequencing the genomes of 1000 actinobacteria strains.</title>
        <authorList>
            <person name="Klenk H.-P."/>
        </authorList>
    </citation>
    <scope>NUCLEOTIDE SEQUENCE [LARGE SCALE GENOMIC DNA]</scope>
    <source>
        <strain evidence="7 8">DSM 45928</strain>
    </source>
</reference>
<dbReference type="GO" id="GO:0005524">
    <property type="term" value="F:ATP binding"/>
    <property type="evidence" value="ECO:0007669"/>
    <property type="project" value="UniProtKB-KW"/>
</dbReference>
<dbReference type="PROSITE" id="PS50893">
    <property type="entry name" value="ABC_TRANSPORTER_2"/>
    <property type="match status" value="1"/>
</dbReference>
<dbReference type="InterPro" id="IPR003593">
    <property type="entry name" value="AAA+_ATPase"/>
</dbReference>
<keyword evidence="8" id="KW-1185">Reference proteome</keyword>
<gene>
    <name evidence="7" type="ORF">FB566_3778</name>
</gene>
<dbReference type="InterPro" id="IPR003439">
    <property type="entry name" value="ABC_transporter-like_ATP-bd"/>
</dbReference>
<dbReference type="GO" id="GO:0016887">
    <property type="term" value="F:ATP hydrolysis activity"/>
    <property type="evidence" value="ECO:0007669"/>
    <property type="project" value="InterPro"/>
</dbReference>
<name>A0A543B075_9ACTN</name>
<dbReference type="SMART" id="SM00382">
    <property type="entry name" value="AAA"/>
    <property type="match status" value="1"/>
</dbReference>
<evidence type="ECO:0000256" key="4">
    <source>
        <dbReference type="ARBA" id="ARBA00022840"/>
    </source>
</evidence>
<dbReference type="Gene3D" id="3.40.50.300">
    <property type="entry name" value="P-loop containing nucleotide triphosphate hydrolases"/>
    <property type="match status" value="1"/>
</dbReference>
<dbReference type="OrthoDB" id="9804819at2"/>
<evidence type="ECO:0000313" key="8">
    <source>
        <dbReference type="Proteomes" id="UP000317043"/>
    </source>
</evidence>
<dbReference type="Proteomes" id="UP000317043">
    <property type="component" value="Unassembled WGS sequence"/>
</dbReference>
<dbReference type="InterPro" id="IPR050763">
    <property type="entry name" value="ABC_transporter_ATP-binding"/>
</dbReference>
<comment type="caution">
    <text evidence="7">The sequence shown here is derived from an EMBL/GenBank/DDBJ whole genome shotgun (WGS) entry which is preliminary data.</text>
</comment>
<dbReference type="PANTHER" id="PTHR42711">
    <property type="entry name" value="ABC TRANSPORTER ATP-BINDING PROTEIN"/>
    <property type="match status" value="1"/>
</dbReference>
<dbReference type="RefSeq" id="WP_142042261.1">
    <property type="nucleotide sequence ID" value="NZ_JBHTGS010000004.1"/>
</dbReference>
<dbReference type="InterPro" id="IPR027417">
    <property type="entry name" value="P-loop_NTPase"/>
</dbReference>
<dbReference type="InParanoid" id="A0A543B075"/>